<feature type="compositionally biased region" description="Polar residues" evidence="3">
    <location>
        <begin position="354"/>
        <end position="370"/>
    </location>
</feature>
<dbReference type="Pfam" id="PF04969">
    <property type="entry name" value="CS"/>
    <property type="match status" value="1"/>
</dbReference>
<feature type="region of interest" description="Disordered" evidence="3">
    <location>
        <begin position="341"/>
        <end position="413"/>
    </location>
</feature>
<dbReference type="EMBL" id="JABANO010026103">
    <property type="protein sequence ID" value="KAF4719118.1"/>
    <property type="molecule type" value="Genomic_DNA"/>
</dbReference>
<feature type="compositionally biased region" description="Low complexity" evidence="3">
    <location>
        <begin position="59"/>
        <end position="71"/>
    </location>
</feature>
<dbReference type="PANTHER" id="PTHR12356">
    <property type="entry name" value="NUCLEAR MOVEMENT PROTEIN NUDC"/>
    <property type="match status" value="1"/>
</dbReference>
<sequence>MNEPDEIKPLKERWRKVDGPGRFYNRSQSSSANDSADGCTPRPEDADRRAPAAREKAAKNSSSSSSSSSSSRPSPTPVVSEAGAADAGKTSGHASDSLDRAKHISTWNGARTAKYYWTQTLNDLTVEVSLRANTKGKDLSVTIKPDNISIKYKGDGSTVLVGDLDMSIVPSESSWLIEDGDKLILSLDKAVHTWWKCVLRGDEQIDTTKVESTKTVSELDESSQGAVRKMLFDQNQKAQGKPTSDQIRMQEIMKDAWDADNSPFKGQPFDPNLIPAPTNATDSNSVLGGLWRDGECQGAMRRHVELLMSFRETWEKFEEARLARAVEAKRGDSIRTWVFMSTAPSPEEGPPSPLTTQTSSNNTSPGQKENQGGGAKGAERSPASEGKKSVFRPAGFPDEYTFQRGDWLCPSPG</sequence>
<dbReference type="AlphaFoldDB" id="A0A7J6REE8"/>
<dbReference type="InterPro" id="IPR007052">
    <property type="entry name" value="CS_dom"/>
</dbReference>
<evidence type="ECO:0000259" key="4">
    <source>
        <dbReference type="PROSITE" id="PS51203"/>
    </source>
</evidence>
<feature type="region of interest" description="Disordered" evidence="3">
    <location>
        <begin position="1"/>
        <end position="98"/>
    </location>
</feature>
<evidence type="ECO:0000256" key="1">
    <source>
        <dbReference type="ARBA" id="ARBA00004496"/>
    </source>
</evidence>
<dbReference type="GO" id="GO:0006457">
    <property type="term" value="P:protein folding"/>
    <property type="evidence" value="ECO:0007669"/>
    <property type="project" value="TreeGrafter"/>
</dbReference>
<evidence type="ECO:0000256" key="3">
    <source>
        <dbReference type="SAM" id="MobiDB-lite"/>
    </source>
</evidence>
<feature type="non-terminal residue" evidence="5">
    <location>
        <position position="1"/>
    </location>
</feature>
<accession>A0A7J6REE8</accession>
<gene>
    <name evidence="5" type="primary">NUDCD3</name>
    <name evidence="5" type="ORF">FOZ63_004522</name>
</gene>
<evidence type="ECO:0000313" key="5">
    <source>
        <dbReference type="EMBL" id="KAF4719118.1"/>
    </source>
</evidence>
<evidence type="ECO:0000313" key="6">
    <source>
        <dbReference type="Proteomes" id="UP000553632"/>
    </source>
</evidence>
<dbReference type="GO" id="GO:0051082">
    <property type="term" value="F:unfolded protein binding"/>
    <property type="evidence" value="ECO:0007669"/>
    <property type="project" value="TreeGrafter"/>
</dbReference>
<dbReference type="InterPro" id="IPR008978">
    <property type="entry name" value="HSP20-like_chaperone"/>
</dbReference>
<keyword evidence="2" id="KW-0963">Cytoplasm</keyword>
<feature type="compositionally biased region" description="Basic and acidic residues" evidence="3">
    <location>
        <begin position="1"/>
        <end position="19"/>
    </location>
</feature>
<dbReference type="CDD" id="cd06467">
    <property type="entry name" value="p23_NUDC_like"/>
    <property type="match status" value="1"/>
</dbReference>
<dbReference type="InterPro" id="IPR037898">
    <property type="entry name" value="NudC_fam"/>
</dbReference>
<protein>
    <submittedName>
        <fullName evidence="5">NudC domain containing</fullName>
    </submittedName>
</protein>
<feature type="domain" description="CS" evidence="4">
    <location>
        <begin position="110"/>
        <end position="199"/>
    </location>
</feature>
<comment type="caution">
    <text evidence="5">The sequence shown here is derived from an EMBL/GenBank/DDBJ whole genome shotgun (WGS) entry which is preliminary data.</text>
</comment>
<feature type="compositionally biased region" description="Basic and acidic residues" evidence="3">
    <location>
        <begin position="42"/>
        <end position="58"/>
    </location>
</feature>
<dbReference type="Proteomes" id="UP000553632">
    <property type="component" value="Unassembled WGS sequence"/>
</dbReference>
<evidence type="ECO:0000256" key="2">
    <source>
        <dbReference type="ARBA" id="ARBA00022490"/>
    </source>
</evidence>
<dbReference type="PROSITE" id="PS51203">
    <property type="entry name" value="CS"/>
    <property type="match status" value="1"/>
</dbReference>
<comment type="subcellular location">
    <subcellularLocation>
        <location evidence="1">Cytoplasm</location>
    </subcellularLocation>
</comment>
<dbReference type="SUPFAM" id="SSF49764">
    <property type="entry name" value="HSP20-like chaperones"/>
    <property type="match status" value="1"/>
</dbReference>
<proteinExistence type="predicted"/>
<dbReference type="PANTHER" id="PTHR12356:SF3">
    <property type="entry name" value="NUCLEAR MIGRATION PROTEIN NUDC"/>
    <property type="match status" value="1"/>
</dbReference>
<organism evidence="5 6">
    <name type="scientific">Perkinsus olseni</name>
    <name type="common">Perkinsus atlanticus</name>
    <dbReference type="NCBI Taxonomy" id="32597"/>
    <lineage>
        <taxon>Eukaryota</taxon>
        <taxon>Sar</taxon>
        <taxon>Alveolata</taxon>
        <taxon>Perkinsozoa</taxon>
        <taxon>Perkinsea</taxon>
        <taxon>Perkinsida</taxon>
        <taxon>Perkinsidae</taxon>
        <taxon>Perkinsus</taxon>
    </lineage>
</organism>
<reference evidence="5 6" key="1">
    <citation type="submission" date="2020-04" db="EMBL/GenBank/DDBJ databases">
        <title>Perkinsus olseni comparative genomics.</title>
        <authorList>
            <person name="Bogema D.R."/>
        </authorList>
    </citation>
    <scope>NUCLEOTIDE SEQUENCE [LARGE SCALE GENOMIC DNA]</scope>
    <source>
        <strain evidence="5 6">ATCC PRA-207</strain>
    </source>
</reference>
<keyword evidence="6" id="KW-1185">Reference proteome</keyword>
<dbReference type="GO" id="GO:0005737">
    <property type="term" value="C:cytoplasm"/>
    <property type="evidence" value="ECO:0007669"/>
    <property type="project" value="UniProtKB-SubCell"/>
</dbReference>
<feature type="compositionally biased region" description="Polar residues" evidence="3">
    <location>
        <begin position="25"/>
        <end position="34"/>
    </location>
</feature>
<name>A0A7J6REE8_PEROL</name>
<dbReference type="Gene3D" id="2.60.40.790">
    <property type="match status" value="1"/>
</dbReference>